<dbReference type="PRINTS" id="PR00448">
    <property type="entry name" value="NSFATTACHMNT"/>
</dbReference>
<dbReference type="GO" id="GO:0019905">
    <property type="term" value="F:syntaxin binding"/>
    <property type="evidence" value="ECO:0007669"/>
    <property type="project" value="TreeGrafter"/>
</dbReference>
<evidence type="ECO:0000256" key="5">
    <source>
        <dbReference type="ARBA" id="ARBA00022927"/>
    </source>
</evidence>
<reference evidence="8 9" key="1">
    <citation type="submission" date="2016-07" db="EMBL/GenBank/DDBJ databases">
        <title>Pervasive Adenine N6-methylation of Active Genes in Fungi.</title>
        <authorList>
            <consortium name="DOE Joint Genome Institute"/>
            <person name="Mondo S.J."/>
            <person name="Dannebaum R.O."/>
            <person name="Kuo R.C."/>
            <person name="Labutti K."/>
            <person name="Haridas S."/>
            <person name="Kuo A."/>
            <person name="Salamov A."/>
            <person name="Ahrendt S.R."/>
            <person name="Lipzen A."/>
            <person name="Sullivan W."/>
            <person name="Andreopoulos W.B."/>
            <person name="Clum A."/>
            <person name="Lindquist E."/>
            <person name="Daum C."/>
            <person name="Ramamoorthy G.K."/>
            <person name="Gryganskyi A."/>
            <person name="Culley D."/>
            <person name="Magnuson J.K."/>
            <person name="James T.Y."/>
            <person name="O'Malley M.A."/>
            <person name="Stajich J.E."/>
            <person name="Spatafora J.W."/>
            <person name="Visel A."/>
            <person name="Grigoriev I.V."/>
        </authorList>
    </citation>
    <scope>NUCLEOTIDE SEQUENCE [LARGE SCALE GENOMIC DNA]</scope>
    <source>
        <strain evidence="8 9">JEL800</strain>
    </source>
</reference>
<dbReference type="SUPFAM" id="SSF48452">
    <property type="entry name" value="TPR-like"/>
    <property type="match status" value="1"/>
</dbReference>
<name>A0A1Y2C8V7_9FUNG</name>
<dbReference type="CDD" id="cd15832">
    <property type="entry name" value="SNAP"/>
    <property type="match status" value="1"/>
</dbReference>
<evidence type="ECO:0000256" key="6">
    <source>
        <dbReference type="ARBA" id="ARBA00023136"/>
    </source>
</evidence>
<accession>A0A1Y2C8V7</accession>
<dbReference type="InterPro" id="IPR000744">
    <property type="entry name" value="NSF_attach"/>
</dbReference>
<dbReference type="GO" id="GO:0006886">
    <property type="term" value="P:intracellular protein transport"/>
    <property type="evidence" value="ECO:0007669"/>
    <property type="project" value="UniProtKB-UniRule"/>
</dbReference>
<dbReference type="EMBL" id="MCGO01000025">
    <property type="protein sequence ID" value="ORY43347.1"/>
    <property type="molecule type" value="Genomic_DNA"/>
</dbReference>
<evidence type="ECO:0000256" key="4">
    <source>
        <dbReference type="ARBA" id="ARBA00022892"/>
    </source>
</evidence>
<sequence length="289" mass="32374">MADSREARGYLAEAEKKLSQPAGWFGLGGPKLEDAAELFQRAGNTFKLNKQWKESGDAYMSQSNTLLRMGEKDEAATAFMNAAKSYKKSNPLESINALQQAVQILIEKGRFSAAASNQKQIAETYETDVDDIRGAREAYEKAGEWYQGEESHAQADACLLKAATFAAQLEDFEAAVNGFEDVASRCVDNKLTKWSMKEYFFKSGLCLLNIGDLVRVRSSLDRYCGMDLTFAETREYKFLQACTVAVDDGDVEAFTNAVFEFDRLTKLDDWKTKLLLRIKKGITEEEDLT</sequence>
<keyword evidence="4 7" id="KW-0931">ER-Golgi transport</keyword>
<protein>
    <submittedName>
        <fullName evidence="8">TPR-like protein</fullName>
    </submittedName>
</protein>
<keyword evidence="5 7" id="KW-0653">Protein transport</keyword>
<dbReference type="OrthoDB" id="9984275at2759"/>
<dbReference type="GO" id="GO:0005483">
    <property type="term" value="F:soluble NSF attachment protein activity"/>
    <property type="evidence" value="ECO:0007669"/>
    <property type="project" value="UniProtKB-ARBA"/>
</dbReference>
<comment type="subcellular location">
    <subcellularLocation>
        <location evidence="1 7">Membrane</location>
        <topology evidence="1 7">Peripheral membrane protein</topology>
    </subcellularLocation>
</comment>
<dbReference type="Gene3D" id="1.25.40.10">
    <property type="entry name" value="Tetratricopeptide repeat domain"/>
    <property type="match status" value="1"/>
</dbReference>
<dbReference type="GO" id="GO:0031201">
    <property type="term" value="C:SNARE complex"/>
    <property type="evidence" value="ECO:0007669"/>
    <property type="project" value="TreeGrafter"/>
</dbReference>
<dbReference type="Proteomes" id="UP000193642">
    <property type="component" value="Unassembled WGS sequence"/>
</dbReference>
<dbReference type="InterPro" id="IPR011990">
    <property type="entry name" value="TPR-like_helical_dom_sf"/>
</dbReference>
<dbReference type="PANTHER" id="PTHR13768">
    <property type="entry name" value="SOLUBLE NSF ATTACHMENT PROTEIN SNAP"/>
    <property type="match status" value="1"/>
</dbReference>
<evidence type="ECO:0000256" key="7">
    <source>
        <dbReference type="RuleBase" id="RU367013"/>
    </source>
</evidence>
<evidence type="ECO:0000313" key="8">
    <source>
        <dbReference type="EMBL" id="ORY43347.1"/>
    </source>
</evidence>
<organism evidence="8 9">
    <name type="scientific">Rhizoclosmatium globosum</name>
    <dbReference type="NCBI Taxonomy" id="329046"/>
    <lineage>
        <taxon>Eukaryota</taxon>
        <taxon>Fungi</taxon>
        <taxon>Fungi incertae sedis</taxon>
        <taxon>Chytridiomycota</taxon>
        <taxon>Chytridiomycota incertae sedis</taxon>
        <taxon>Chytridiomycetes</taxon>
        <taxon>Chytridiales</taxon>
        <taxon>Chytriomycetaceae</taxon>
        <taxon>Rhizoclosmatium</taxon>
    </lineage>
</organism>
<evidence type="ECO:0000256" key="1">
    <source>
        <dbReference type="ARBA" id="ARBA00004170"/>
    </source>
</evidence>
<comment type="similarity">
    <text evidence="2 7">Belongs to the SNAP family.</text>
</comment>
<dbReference type="Pfam" id="PF14938">
    <property type="entry name" value="SNAP"/>
    <property type="match status" value="1"/>
</dbReference>
<dbReference type="PANTHER" id="PTHR13768:SF8">
    <property type="entry name" value="ALPHA-SOLUBLE NSF ATTACHMENT PROTEIN"/>
    <property type="match status" value="1"/>
</dbReference>
<dbReference type="GO" id="GO:0035494">
    <property type="term" value="P:SNARE complex disassembly"/>
    <property type="evidence" value="ECO:0007669"/>
    <property type="project" value="TreeGrafter"/>
</dbReference>
<keyword evidence="3 7" id="KW-0813">Transport</keyword>
<keyword evidence="6 7" id="KW-0472">Membrane</keyword>
<dbReference type="FunFam" id="1.25.40.10:FF:000049">
    <property type="entry name" value="Alpha-soluble NSF attachment protein-like"/>
    <property type="match status" value="1"/>
</dbReference>
<gene>
    <name evidence="8" type="ORF">BCR33DRAFT_738629</name>
</gene>
<evidence type="ECO:0000313" key="9">
    <source>
        <dbReference type="Proteomes" id="UP000193642"/>
    </source>
</evidence>
<comment type="caution">
    <text evidence="8">The sequence shown here is derived from an EMBL/GenBank/DDBJ whole genome shotgun (WGS) entry which is preliminary data.</text>
</comment>
<dbReference type="STRING" id="329046.A0A1Y2C8V7"/>
<evidence type="ECO:0000256" key="2">
    <source>
        <dbReference type="ARBA" id="ARBA00010050"/>
    </source>
</evidence>
<dbReference type="AlphaFoldDB" id="A0A1Y2C8V7"/>
<comment type="function">
    <text evidence="7">Required for vesicular transport between the endoplasmic reticulum and the Golgi apparatus.</text>
</comment>
<evidence type="ECO:0000256" key="3">
    <source>
        <dbReference type="ARBA" id="ARBA00022448"/>
    </source>
</evidence>
<dbReference type="GO" id="GO:0005774">
    <property type="term" value="C:vacuolar membrane"/>
    <property type="evidence" value="ECO:0007669"/>
    <property type="project" value="TreeGrafter"/>
</dbReference>
<keyword evidence="9" id="KW-1185">Reference proteome</keyword>
<proteinExistence type="inferred from homology"/>